<dbReference type="Proteomes" id="UP000254640">
    <property type="component" value="Unassembled WGS sequence"/>
</dbReference>
<feature type="region of interest" description="Disordered" evidence="1">
    <location>
        <begin position="1"/>
        <end position="28"/>
    </location>
</feature>
<evidence type="ECO:0000313" key="2">
    <source>
        <dbReference type="EMBL" id="SUB18175.1"/>
    </source>
</evidence>
<feature type="compositionally biased region" description="Basic and acidic residues" evidence="1">
    <location>
        <begin position="17"/>
        <end position="28"/>
    </location>
</feature>
<sequence length="57" mass="6667">MTPAKKSDILSGGCQFPHKERQDRVHRSVAHLDHHGGEKEAEHQFWIIQRAEKPRVR</sequence>
<proteinExistence type="predicted"/>
<protein>
    <submittedName>
        <fullName evidence="2">Uncharacterized protein</fullName>
    </submittedName>
</protein>
<evidence type="ECO:0000256" key="1">
    <source>
        <dbReference type="SAM" id="MobiDB-lite"/>
    </source>
</evidence>
<organism evidence="2 3">
    <name type="scientific">Enterobacter agglomerans</name>
    <name type="common">Erwinia herbicola</name>
    <name type="synonym">Pantoea agglomerans</name>
    <dbReference type="NCBI Taxonomy" id="549"/>
    <lineage>
        <taxon>Bacteria</taxon>
        <taxon>Pseudomonadati</taxon>
        <taxon>Pseudomonadota</taxon>
        <taxon>Gammaproteobacteria</taxon>
        <taxon>Enterobacterales</taxon>
        <taxon>Erwiniaceae</taxon>
        <taxon>Pantoea</taxon>
        <taxon>Pantoea agglomerans group</taxon>
    </lineage>
</organism>
<evidence type="ECO:0000313" key="3">
    <source>
        <dbReference type="Proteomes" id="UP000254640"/>
    </source>
</evidence>
<accession>A0A379AJT9</accession>
<reference evidence="2 3" key="1">
    <citation type="submission" date="2018-06" db="EMBL/GenBank/DDBJ databases">
        <authorList>
            <consortium name="Pathogen Informatics"/>
            <person name="Doyle S."/>
        </authorList>
    </citation>
    <scope>NUCLEOTIDE SEQUENCE [LARGE SCALE GENOMIC DNA]</scope>
    <source>
        <strain evidence="2 3">NCTC9381</strain>
    </source>
</reference>
<dbReference type="EMBL" id="UGSO01000001">
    <property type="protein sequence ID" value="SUB18175.1"/>
    <property type="molecule type" value="Genomic_DNA"/>
</dbReference>
<keyword evidence="3" id="KW-1185">Reference proteome</keyword>
<name>A0A379AJT9_ENTAG</name>
<gene>
    <name evidence="2" type="ORF">NCTC9381_04121</name>
</gene>
<dbReference type="AlphaFoldDB" id="A0A379AJT9"/>